<proteinExistence type="predicted"/>
<accession>A0ABY1KR57</accession>
<protein>
    <submittedName>
        <fullName evidence="1">Uncharacterized protein</fullName>
    </submittedName>
</protein>
<comment type="caution">
    <text evidence="1">The sequence shown here is derived from an EMBL/GenBank/DDBJ whole genome shotgun (WGS) entry which is preliminary data.</text>
</comment>
<sequence>MPTLGISSMNEQSILLMSCVHYAMSLRNRLCLGVLLGSTGTILEQVPSSYPVKLFVEPGTQFHLHTSVGGKCI</sequence>
<evidence type="ECO:0000313" key="1">
    <source>
        <dbReference type="EMBL" id="SIS67433.1"/>
    </source>
</evidence>
<reference evidence="1 2" key="1">
    <citation type="submission" date="2017-01" db="EMBL/GenBank/DDBJ databases">
        <authorList>
            <person name="Varghese N."/>
            <person name="Submissions S."/>
        </authorList>
    </citation>
    <scope>NUCLEOTIDE SEQUENCE [LARGE SCALE GENOMIC DNA]</scope>
    <source>
        <strain evidence="1 2">DSM 2061</strain>
    </source>
</reference>
<gene>
    <name evidence="1" type="ORF">SAMN05421766_103292</name>
</gene>
<name>A0ABY1KR57_9FLAO</name>
<organism evidence="1 2">
    <name type="scientific">Zobellia uliginosa</name>
    <dbReference type="NCBI Taxonomy" id="143224"/>
    <lineage>
        <taxon>Bacteria</taxon>
        <taxon>Pseudomonadati</taxon>
        <taxon>Bacteroidota</taxon>
        <taxon>Flavobacteriia</taxon>
        <taxon>Flavobacteriales</taxon>
        <taxon>Flavobacteriaceae</taxon>
        <taxon>Zobellia</taxon>
    </lineage>
</organism>
<keyword evidence="2" id="KW-1185">Reference proteome</keyword>
<dbReference type="EMBL" id="FTOB01000003">
    <property type="protein sequence ID" value="SIS67433.1"/>
    <property type="molecule type" value="Genomic_DNA"/>
</dbReference>
<dbReference type="Proteomes" id="UP000185728">
    <property type="component" value="Unassembled WGS sequence"/>
</dbReference>
<evidence type="ECO:0000313" key="2">
    <source>
        <dbReference type="Proteomes" id="UP000185728"/>
    </source>
</evidence>